<dbReference type="InterPro" id="IPR008966">
    <property type="entry name" value="Adhesion_dom_sf"/>
</dbReference>
<protein>
    <recommendedName>
        <fullName evidence="9">Type 1 fimbrial protein</fullName>
    </recommendedName>
</protein>
<sequence length="396" mass="42694">MMPMKSWLRWGLAGLLLLPFVSSASITCAKNYSGRTSYIEKSVSVLGKGTTVSALRDLPVGSVLYRQYIYDADTQLIGVDGCISNVSGGEYIKLVHALNIEGALPAIVGQYRGFNVYSTGVSGIGMVVTVTYNNNSTSLFGLPDSSTLQTKISDVEATPFGSVYTDQAFELLLVKVGDISPGVWSVAFNYPAITRSAQATNTTDMTRDYGYRWYISGSVNVVAGTCQTPDVTVPMGEHSIAESTTTEWVDFNINLLNCPPMYGRYNRNASDSSSTAVIRWRSSTDYTIGAPDMANSIGFLLNPVSGYQTLATGGECAALTDDTDMAKGMCLEIQNRENVNVLTNSKANTLTDSGLTLQQSTASYAIPLKARYARNNESTLRAGKADTAVEFTLNYQ</sequence>
<evidence type="ECO:0000313" key="7">
    <source>
        <dbReference type="Proteomes" id="UP000317652"/>
    </source>
</evidence>
<dbReference type="InterPro" id="IPR036937">
    <property type="entry name" value="Adhesion_dom_fimbrial_sf"/>
</dbReference>
<dbReference type="Proteomes" id="UP000318370">
    <property type="component" value="Unassembled WGS sequence"/>
</dbReference>
<reference evidence="7 8" key="1">
    <citation type="submission" date="2019-07" db="EMBL/GenBank/DDBJ databases">
        <authorList>
            <person name="Brisse S."/>
            <person name="Rodrigues C."/>
            <person name="Thorpe H."/>
        </authorList>
    </citation>
    <scope>NUCLEOTIDE SEQUENCE [LARGE SCALE GENOMIC DNA]</scope>
    <source>
        <strain evidence="6">SB6408</strain>
        <strain evidence="5">SB6411</strain>
    </source>
</reference>
<accession>A0A564HYU6</accession>
<proteinExistence type="inferred from homology"/>
<name>A0A564HYU6_9ENTR</name>
<dbReference type="RefSeq" id="WP_142462170.1">
    <property type="nucleotide sequence ID" value="NZ_CABGGS010000005.1"/>
</dbReference>
<keyword evidence="4" id="KW-0281">Fimbrium</keyword>
<dbReference type="PANTHER" id="PTHR33420:SF3">
    <property type="entry name" value="FIMBRIAL SUBUNIT ELFA"/>
    <property type="match status" value="1"/>
</dbReference>
<evidence type="ECO:0000313" key="6">
    <source>
        <dbReference type="EMBL" id="VUS46109.1"/>
    </source>
</evidence>
<dbReference type="PANTHER" id="PTHR33420">
    <property type="entry name" value="FIMBRIAL SUBUNIT ELFA-RELATED"/>
    <property type="match status" value="1"/>
</dbReference>
<keyword evidence="7" id="KW-1185">Reference proteome</keyword>
<evidence type="ECO:0000256" key="4">
    <source>
        <dbReference type="ARBA" id="ARBA00023263"/>
    </source>
</evidence>
<dbReference type="GO" id="GO:0043709">
    <property type="term" value="P:cell adhesion involved in single-species biofilm formation"/>
    <property type="evidence" value="ECO:0007669"/>
    <property type="project" value="TreeGrafter"/>
</dbReference>
<dbReference type="GO" id="GO:0009289">
    <property type="term" value="C:pilus"/>
    <property type="evidence" value="ECO:0007669"/>
    <property type="project" value="UniProtKB-SubCell"/>
</dbReference>
<dbReference type="EMBL" id="CABGGS010000005">
    <property type="protein sequence ID" value="VUS37233.1"/>
    <property type="molecule type" value="Genomic_DNA"/>
</dbReference>
<gene>
    <name evidence="6" type="ORF">SB6408_03881</name>
    <name evidence="5" type="ORF">SB6411_05123</name>
</gene>
<evidence type="ECO:0000313" key="5">
    <source>
        <dbReference type="EMBL" id="VUS37233.1"/>
    </source>
</evidence>
<dbReference type="EMBL" id="CABGHF010000005">
    <property type="protein sequence ID" value="VUS46109.1"/>
    <property type="molecule type" value="Genomic_DNA"/>
</dbReference>
<dbReference type="InterPro" id="IPR050263">
    <property type="entry name" value="Bact_Fimbrial_Adh_Pro"/>
</dbReference>
<evidence type="ECO:0000256" key="3">
    <source>
        <dbReference type="ARBA" id="ARBA00022729"/>
    </source>
</evidence>
<keyword evidence="3" id="KW-0732">Signal</keyword>
<organism evidence="6 8">
    <name type="scientific">Klebsiella spallanzanii</name>
    <dbReference type="NCBI Taxonomy" id="2587528"/>
    <lineage>
        <taxon>Bacteria</taxon>
        <taxon>Pseudomonadati</taxon>
        <taxon>Pseudomonadota</taxon>
        <taxon>Gammaproteobacteria</taxon>
        <taxon>Enterobacterales</taxon>
        <taxon>Enterobacteriaceae</taxon>
        <taxon>Klebsiella/Raoultella group</taxon>
        <taxon>Klebsiella</taxon>
    </lineage>
</organism>
<evidence type="ECO:0000256" key="2">
    <source>
        <dbReference type="ARBA" id="ARBA00006671"/>
    </source>
</evidence>
<dbReference type="SUPFAM" id="SSF49401">
    <property type="entry name" value="Bacterial adhesins"/>
    <property type="match status" value="1"/>
</dbReference>
<comment type="subcellular location">
    <subcellularLocation>
        <location evidence="1">Fimbrium</location>
    </subcellularLocation>
</comment>
<dbReference type="Proteomes" id="UP000317652">
    <property type="component" value="Unassembled WGS sequence"/>
</dbReference>
<evidence type="ECO:0000256" key="1">
    <source>
        <dbReference type="ARBA" id="ARBA00004561"/>
    </source>
</evidence>
<dbReference type="AlphaFoldDB" id="A0A564HYU6"/>
<dbReference type="Gene3D" id="2.60.40.3310">
    <property type="match status" value="1"/>
</dbReference>
<comment type="similarity">
    <text evidence="2">Belongs to the fimbrial protein family.</text>
</comment>
<dbReference type="Gene3D" id="2.60.40.1090">
    <property type="entry name" value="Fimbrial-type adhesion domain"/>
    <property type="match status" value="1"/>
</dbReference>
<evidence type="ECO:0000313" key="8">
    <source>
        <dbReference type="Proteomes" id="UP000318370"/>
    </source>
</evidence>
<evidence type="ECO:0008006" key="9">
    <source>
        <dbReference type="Google" id="ProtNLM"/>
    </source>
</evidence>